<dbReference type="AlphaFoldDB" id="A0A0L8G315"/>
<gene>
    <name evidence="1" type="ORF">OCBIM_22001079mg</name>
</gene>
<protein>
    <submittedName>
        <fullName evidence="1">Uncharacterized protein</fullName>
    </submittedName>
</protein>
<organism evidence="1">
    <name type="scientific">Octopus bimaculoides</name>
    <name type="common">California two-spotted octopus</name>
    <dbReference type="NCBI Taxonomy" id="37653"/>
    <lineage>
        <taxon>Eukaryota</taxon>
        <taxon>Metazoa</taxon>
        <taxon>Spiralia</taxon>
        <taxon>Lophotrochozoa</taxon>
        <taxon>Mollusca</taxon>
        <taxon>Cephalopoda</taxon>
        <taxon>Coleoidea</taxon>
        <taxon>Octopodiformes</taxon>
        <taxon>Octopoda</taxon>
        <taxon>Incirrata</taxon>
        <taxon>Octopodidae</taxon>
        <taxon>Octopus</taxon>
    </lineage>
</organism>
<sequence length="56" mass="6540">MLSYFFLPSYSWSLSTTVHSTVNKWLFSTQHVSSTHITCSYQYRCLSCIIWPSNIS</sequence>
<dbReference type="EMBL" id="KQ424173">
    <property type="protein sequence ID" value="KOF71427.1"/>
    <property type="molecule type" value="Genomic_DNA"/>
</dbReference>
<reference evidence="1" key="1">
    <citation type="submission" date="2015-07" db="EMBL/GenBank/DDBJ databases">
        <title>MeaNS - Measles Nucleotide Surveillance Program.</title>
        <authorList>
            <person name="Tran T."/>
            <person name="Druce J."/>
        </authorList>
    </citation>
    <scope>NUCLEOTIDE SEQUENCE</scope>
    <source>
        <strain evidence="1">UCB-OBI-ISO-001</strain>
        <tissue evidence="1">Gonad</tissue>
    </source>
</reference>
<proteinExistence type="predicted"/>
<name>A0A0L8G315_OCTBM</name>
<evidence type="ECO:0000313" key="1">
    <source>
        <dbReference type="EMBL" id="KOF71427.1"/>
    </source>
</evidence>
<accession>A0A0L8G315</accession>